<proteinExistence type="predicted"/>
<feature type="active site" description="Proton donor/acceptor" evidence="1">
    <location>
        <position position="95"/>
    </location>
</feature>
<evidence type="ECO:0000313" key="3">
    <source>
        <dbReference type="EMBL" id="OSX67457.1"/>
    </source>
</evidence>
<dbReference type="Proteomes" id="UP000194127">
    <property type="component" value="Unassembled WGS sequence"/>
</dbReference>
<dbReference type="PANTHER" id="PTHR48100:SF15">
    <property type="entry name" value="SEDOHEPTULOSE 1,7-BISPHOSPHATASE"/>
    <property type="match status" value="1"/>
</dbReference>
<dbReference type="OrthoDB" id="4818801at2759"/>
<dbReference type="CDD" id="cd07067">
    <property type="entry name" value="HP_PGM_like"/>
    <property type="match status" value="1"/>
</dbReference>
<sequence length="219" mass="24979">MSRPMPRLVLIRHGETEWSLNGRHTGRTDIPLTENGVRETAEQAKVLVGEGKVIDPRNICNVFVSPRTRAHRTFHLMFDHLANPPSHVTTEEVREWDYGEYEGLKPAEIKERNPNWSIWKDGCPGGESTEEMCHRVDCVIAKVKEHHKQWHEEGKGCRDVVIIAHGHFNRVLISRWINFPLSLGTHFNVEPAGVAILSYNHHNLAEPALNALNLYSPPK</sequence>
<evidence type="ECO:0000313" key="4">
    <source>
        <dbReference type="Proteomes" id="UP000194127"/>
    </source>
</evidence>
<dbReference type="PANTHER" id="PTHR48100">
    <property type="entry name" value="BROAD-SPECIFICITY PHOSPHATASE YOR283W-RELATED"/>
    <property type="match status" value="1"/>
</dbReference>
<evidence type="ECO:0008006" key="5">
    <source>
        <dbReference type="Google" id="ProtNLM"/>
    </source>
</evidence>
<accession>A0A1X6NFP0</accession>
<reference evidence="3 4" key="1">
    <citation type="submission" date="2017-04" db="EMBL/GenBank/DDBJ databases">
        <title>Genome Sequence of the Model Brown-Rot Fungus Postia placenta SB12.</title>
        <authorList>
            <consortium name="DOE Joint Genome Institute"/>
            <person name="Gaskell J."/>
            <person name="Kersten P."/>
            <person name="Larrondo L.F."/>
            <person name="Canessa P."/>
            <person name="Martinez D."/>
            <person name="Hibbett D."/>
            <person name="Schmoll M."/>
            <person name="Kubicek C.P."/>
            <person name="Martinez A.T."/>
            <person name="Yadav J."/>
            <person name="Master E."/>
            <person name="Magnuson J.K."/>
            <person name="James T."/>
            <person name="Yaver D."/>
            <person name="Berka R."/>
            <person name="Labutti K."/>
            <person name="Lipzen A."/>
            <person name="Aerts A."/>
            <person name="Barry K."/>
            <person name="Henrissat B."/>
            <person name="Blanchette R."/>
            <person name="Grigoriev I."/>
            <person name="Cullen D."/>
        </authorList>
    </citation>
    <scope>NUCLEOTIDE SEQUENCE [LARGE SCALE GENOMIC DNA]</scope>
    <source>
        <strain evidence="3 4">MAD-698-R-SB12</strain>
    </source>
</reference>
<dbReference type="RefSeq" id="XP_024344251.1">
    <property type="nucleotide sequence ID" value="XM_024480184.1"/>
</dbReference>
<dbReference type="SUPFAM" id="SSF53254">
    <property type="entry name" value="Phosphoglycerate mutase-like"/>
    <property type="match status" value="1"/>
</dbReference>
<dbReference type="InterPro" id="IPR029033">
    <property type="entry name" value="His_PPase_superfam"/>
</dbReference>
<feature type="active site" description="Tele-phosphohistidine intermediate" evidence="1">
    <location>
        <position position="13"/>
    </location>
</feature>
<organism evidence="3 4">
    <name type="scientific">Postia placenta MAD-698-R-SB12</name>
    <dbReference type="NCBI Taxonomy" id="670580"/>
    <lineage>
        <taxon>Eukaryota</taxon>
        <taxon>Fungi</taxon>
        <taxon>Dikarya</taxon>
        <taxon>Basidiomycota</taxon>
        <taxon>Agaricomycotina</taxon>
        <taxon>Agaricomycetes</taxon>
        <taxon>Polyporales</taxon>
        <taxon>Adustoporiaceae</taxon>
        <taxon>Rhodonia</taxon>
    </lineage>
</organism>
<dbReference type="GO" id="GO:0050278">
    <property type="term" value="F:sedoheptulose-bisphosphatase activity"/>
    <property type="evidence" value="ECO:0007669"/>
    <property type="project" value="TreeGrafter"/>
</dbReference>
<evidence type="ECO:0000256" key="1">
    <source>
        <dbReference type="PIRSR" id="PIRSR613078-1"/>
    </source>
</evidence>
<dbReference type="STRING" id="670580.A0A1X6NFP0"/>
<dbReference type="AlphaFoldDB" id="A0A1X6NFP0"/>
<dbReference type="SMART" id="SM00855">
    <property type="entry name" value="PGAM"/>
    <property type="match status" value="1"/>
</dbReference>
<gene>
    <name evidence="3" type="ORF">POSPLADRAFT_1051591</name>
</gene>
<name>A0A1X6NFP0_9APHY</name>
<dbReference type="Gene3D" id="3.40.50.1240">
    <property type="entry name" value="Phosphoglycerate mutase-like"/>
    <property type="match status" value="1"/>
</dbReference>
<evidence type="ECO:0000256" key="2">
    <source>
        <dbReference type="PIRSR" id="PIRSR613078-2"/>
    </source>
</evidence>
<feature type="binding site" evidence="2">
    <location>
        <position position="69"/>
    </location>
    <ligand>
        <name>substrate</name>
    </ligand>
</feature>
<dbReference type="GO" id="GO:0046390">
    <property type="term" value="P:ribose phosphate biosynthetic process"/>
    <property type="evidence" value="ECO:0007669"/>
    <property type="project" value="TreeGrafter"/>
</dbReference>
<feature type="binding site" evidence="2">
    <location>
        <begin position="25"/>
        <end position="26"/>
    </location>
    <ligand>
        <name>substrate</name>
    </ligand>
</feature>
<dbReference type="Pfam" id="PF00300">
    <property type="entry name" value="His_Phos_1"/>
    <property type="match status" value="1"/>
</dbReference>
<dbReference type="EMBL" id="KZ110591">
    <property type="protein sequence ID" value="OSX67457.1"/>
    <property type="molecule type" value="Genomic_DNA"/>
</dbReference>
<dbReference type="GeneID" id="36325134"/>
<keyword evidence="4" id="KW-1185">Reference proteome</keyword>
<dbReference type="InterPro" id="IPR013078">
    <property type="entry name" value="His_Pase_superF_clade-1"/>
</dbReference>
<protein>
    <recommendedName>
        <fullName evidence="5">Phosphoglycerate mutase-like protein</fullName>
    </recommendedName>
</protein>
<dbReference type="InterPro" id="IPR050275">
    <property type="entry name" value="PGM_Phosphatase"/>
</dbReference>
<feature type="binding site" evidence="2">
    <location>
        <begin position="95"/>
        <end position="98"/>
    </location>
    <ligand>
        <name>substrate</name>
    </ligand>
</feature>